<dbReference type="KEGG" id="slau:SLA_3121"/>
<sequence>MASAEITQWVAQAGPAMTAAVGAYGAAVLTRAESAAADATVGLGQRILQAVWRRRDEAGQAELERVVDEAADENDEEFSRVTLGRLLRRALEDDPELRRDLAALLPAPTTTTVHVTASGDRSVAAQHISGTVITGDGHTLPPRR</sequence>
<dbReference type="AlphaFoldDB" id="A0A160P0G6"/>
<gene>
    <name evidence="1" type="ORF">SLA_3121</name>
</gene>
<organism evidence="1 2">
    <name type="scientific">Streptomyces laurentii</name>
    <dbReference type="NCBI Taxonomy" id="39478"/>
    <lineage>
        <taxon>Bacteria</taxon>
        <taxon>Bacillati</taxon>
        <taxon>Actinomycetota</taxon>
        <taxon>Actinomycetes</taxon>
        <taxon>Kitasatosporales</taxon>
        <taxon>Streptomycetaceae</taxon>
        <taxon>Streptomyces</taxon>
    </lineage>
</organism>
<reference evidence="1 2" key="1">
    <citation type="journal article" date="2016" name="Genome Announc.">
        <title>Complete Genome Sequence of Thiostrepton-Producing Streptomyces laurentii ATCC 31255.</title>
        <authorList>
            <person name="Doi K."/>
            <person name="Fujino Y."/>
            <person name="Nagayoshi Y."/>
            <person name="Ohshima T."/>
            <person name="Ogata S."/>
        </authorList>
    </citation>
    <scope>NUCLEOTIDE SEQUENCE [LARGE SCALE GENOMIC DNA]</scope>
    <source>
        <strain evidence="1 2">ATCC 31255</strain>
    </source>
</reference>
<protein>
    <submittedName>
        <fullName evidence="1">Uncharacterized protein</fullName>
    </submittedName>
</protein>
<dbReference type="RefSeq" id="WP_359879560.1">
    <property type="nucleotide sequence ID" value="NZ_JBEYHT010000035.1"/>
</dbReference>
<name>A0A160P0G6_STRLU</name>
<dbReference type="Proteomes" id="UP000217676">
    <property type="component" value="Chromosome"/>
</dbReference>
<dbReference type="EMBL" id="AP017424">
    <property type="protein sequence ID" value="BAU84035.1"/>
    <property type="molecule type" value="Genomic_DNA"/>
</dbReference>
<proteinExistence type="predicted"/>
<keyword evidence="2" id="KW-1185">Reference proteome</keyword>
<accession>A0A160P0G6</accession>
<evidence type="ECO:0000313" key="1">
    <source>
        <dbReference type="EMBL" id="BAU84035.1"/>
    </source>
</evidence>
<evidence type="ECO:0000313" key="2">
    <source>
        <dbReference type="Proteomes" id="UP000217676"/>
    </source>
</evidence>